<accession>A0A444UQ83</accession>
<feature type="domain" description="PiggyBac transposable element-derived protein" evidence="3">
    <location>
        <begin position="1"/>
        <end position="186"/>
    </location>
</feature>
<organism evidence="4 5">
    <name type="scientific">Acipenser ruthenus</name>
    <name type="common">Sterlet sturgeon</name>
    <dbReference type="NCBI Taxonomy" id="7906"/>
    <lineage>
        <taxon>Eukaryota</taxon>
        <taxon>Metazoa</taxon>
        <taxon>Chordata</taxon>
        <taxon>Craniata</taxon>
        <taxon>Vertebrata</taxon>
        <taxon>Euteleostomi</taxon>
        <taxon>Actinopterygii</taxon>
        <taxon>Chondrostei</taxon>
        <taxon>Acipenseriformes</taxon>
        <taxon>Acipenseridae</taxon>
        <taxon>Acipenser</taxon>
    </lineage>
</organism>
<keyword evidence="2" id="KW-0812">Transmembrane</keyword>
<comment type="caution">
    <text evidence="4">The sequence shown here is derived from an EMBL/GenBank/DDBJ whole genome shotgun (WGS) entry which is preliminary data.</text>
</comment>
<evidence type="ECO:0000313" key="4">
    <source>
        <dbReference type="EMBL" id="RXM37322.1"/>
    </source>
</evidence>
<dbReference type="InterPro" id="IPR029526">
    <property type="entry name" value="PGBD"/>
</dbReference>
<reference evidence="4 5" key="1">
    <citation type="submission" date="2019-01" db="EMBL/GenBank/DDBJ databases">
        <title>Draft Genome and Complete Hox-Cluster Characterization of the Sterlet Sturgeon (Acipenser ruthenus).</title>
        <authorList>
            <person name="Wei Q."/>
        </authorList>
    </citation>
    <scope>NUCLEOTIDE SEQUENCE [LARGE SCALE GENOMIC DNA]</scope>
    <source>
        <strain evidence="4">WHYD16114868_AA</strain>
        <tissue evidence="4">Blood</tissue>
    </source>
</reference>
<dbReference type="PANTHER" id="PTHR47272">
    <property type="entry name" value="DDE_TNP_1_7 DOMAIN-CONTAINING PROTEIN"/>
    <property type="match status" value="1"/>
</dbReference>
<gene>
    <name evidence="4" type="ORF">EOD39_0679</name>
</gene>
<evidence type="ECO:0000256" key="1">
    <source>
        <dbReference type="SAM" id="MobiDB-lite"/>
    </source>
</evidence>
<evidence type="ECO:0000259" key="3">
    <source>
        <dbReference type="Pfam" id="PF13843"/>
    </source>
</evidence>
<feature type="transmembrane region" description="Helical" evidence="2">
    <location>
        <begin position="207"/>
        <end position="229"/>
    </location>
</feature>
<sequence length="278" mass="31933">MYWDSSTNIDFFKGTLPCYRFFQLYSNLHVVNNHERPAGNTDVFFKVRPLCDCIRKCCLELPLEEDLCINEQVVPFKGTLSVKQYCKPNPWGVKICFLCGLVCDFLLYQGATTELSEESKKRMGHGAAVVLHLSQRISDPNHKLYFDNYFTTYNVIEVLTDKRIHAAETARICRFANPPLKSDKEMSKKERGNNPDINYPVCYREVVAAWIFFGLAWLSLVINSCIEILEKTSEYFNQRQLNTLENKTIEETVEEPAPAEPGEEISESKEEPTAPECS</sequence>
<keyword evidence="2" id="KW-1133">Transmembrane helix</keyword>
<name>A0A444UQ83_ACIRT</name>
<proteinExistence type="predicted"/>
<protein>
    <submittedName>
        <fullName evidence="4">PiggyBac transposable element-derived protein 3</fullName>
    </submittedName>
</protein>
<evidence type="ECO:0000256" key="2">
    <source>
        <dbReference type="SAM" id="Phobius"/>
    </source>
</evidence>
<dbReference type="Proteomes" id="UP000289886">
    <property type="component" value="Unassembled WGS sequence"/>
</dbReference>
<feature type="region of interest" description="Disordered" evidence="1">
    <location>
        <begin position="246"/>
        <end position="278"/>
    </location>
</feature>
<dbReference type="Pfam" id="PF13843">
    <property type="entry name" value="DDE_Tnp_1_7"/>
    <property type="match status" value="1"/>
</dbReference>
<keyword evidence="2" id="KW-0472">Membrane</keyword>
<keyword evidence="5" id="KW-1185">Reference proteome</keyword>
<dbReference type="EMBL" id="SCEB01214070">
    <property type="protein sequence ID" value="RXM37322.1"/>
    <property type="molecule type" value="Genomic_DNA"/>
</dbReference>
<evidence type="ECO:0000313" key="5">
    <source>
        <dbReference type="Proteomes" id="UP000289886"/>
    </source>
</evidence>
<dbReference type="AlphaFoldDB" id="A0A444UQ83"/>